<sequence length="493" mass="53779">MFVRTKFPLSVFFFLLSIVISSASVFAQIIPTFEVKATSSSSEKSGLSGSIRFDASTGATHYKVKIKSFGEVMHVLWVPIGEDFQIAEIAPGYYDLVIEAKGHTTLVSEDVILIKNKRHTHITVKMLKAKTIFQDGDGTKTIMCSACHKKIYKEMIFGEGADFYTGPWPGPDGTLIHLPDLQRDFYKNGSPKHLAYVSPITVASIAKQPKEKQDACRTCHAPTRILQGPGEVAAPKLRDNNRLDGVSCASCHLDQEGNIRGKYDLSAPHPTVQDPLFTAARSAELCAACHQTDYSAPAQQTFLEWKNDFAPNDARTCQSCHMPRDVRLFSEIFSDRPKRIIGRHLFAGGHSVSILEKAATLSLIQDLGHPKQVQIAVTNSGAGHSLPTGHGPRAVLLHLKLEGPDGRILIDSEKKGSAVAVYTVDPGLGGGSEIIHPGIRAGATEVISLQLGNISGVYRISARLYYDLDRLVDYNDHDLPLIASLETTVVLTP</sequence>
<dbReference type="GO" id="GO:0016491">
    <property type="term" value="F:oxidoreductase activity"/>
    <property type="evidence" value="ECO:0007669"/>
    <property type="project" value="TreeGrafter"/>
</dbReference>
<evidence type="ECO:0000313" key="3">
    <source>
        <dbReference type="EMBL" id="VAX31447.1"/>
    </source>
</evidence>
<name>A0A3B1DRW2_9ZZZZ</name>
<dbReference type="InterPro" id="IPR023155">
    <property type="entry name" value="Cyt_c-552/4"/>
</dbReference>
<dbReference type="PANTHER" id="PTHR35038">
    <property type="entry name" value="DISSIMILATORY SULFITE REDUCTASE SIRA"/>
    <property type="match status" value="1"/>
</dbReference>
<protein>
    <recommendedName>
        <fullName evidence="2">Cytochrome c-552/4 domain-containing protein</fullName>
    </recommendedName>
</protein>
<evidence type="ECO:0000256" key="1">
    <source>
        <dbReference type="ARBA" id="ARBA00022729"/>
    </source>
</evidence>
<dbReference type="Pfam" id="PF13435">
    <property type="entry name" value="Cytochrome_C554"/>
    <property type="match status" value="1"/>
</dbReference>
<dbReference type="EMBL" id="UOGF01000075">
    <property type="protein sequence ID" value="VAX31447.1"/>
    <property type="molecule type" value="Genomic_DNA"/>
</dbReference>
<dbReference type="InterPro" id="IPR036280">
    <property type="entry name" value="Multihaem_cyt_sf"/>
</dbReference>
<proteinExistence type="predicted"/>
<feature type="domain" description="Cytochrome c-552/4" evidence="2">
    <location>
        <begin position="209"/>
        <end position="252"/>
    </location>
</feature>
<dbReference type="Gene3D" id="1.10.1130.10">
    <property type="entry name" value="Flavocytochrome C3, Chain A"/>
    <property type="match status" value="1"/>
</dbReference>
<evidence type="ECO:0000259" key="2">
    <source>
        <dbReference type="Pfam" id="PF13435"/>
    </source>
</evidence>
<organism evidence="3">
    <name type="scientific">hydrothermal vent metagenome</name>
    <dbReference type="NCBI Taxonomy" id="652676"/>
    <lineage>
        <taxon>unclassified sequences</taxon>
        <taxon>metagenomes</taxon>
        <taxon>ecological metagenomes</taxon>
    </lineage>
</organism>
<keyword evidence="1" id="KW-0732">Signal</keyword>
<accession>A0A3B1DRW2</accession>
<dbReference type="AlphaFoldDB" id="A0A3B1DRW2"/>
<reference evidence="3" key="1">
    <citation type="submission" date="2018-06" db="EMBL/GenBank/DDBJ databases">
        <authorList>
            <person name="Zhirakovskaya E."/>
        </authorList>
    </citation>
    <scope>NUCLEOTIDE SEQUENCE</scope>
</reference>
<dbReference type="SUPFAM" id="SSF48695">
    <property type="entry name" value="Multiheme cytochromes"/>
    <property type="match status" value="1"/>
</dbReference>
<dbReference type="InterPro" id="IPR051829">
    <property type="entry name" value="Multiheme_Cytochr_ET"/>
</dbReference>
<dbReference type="PANTHER" id="PTHR35038:SF8">
    <property type="entry name" value="C-TYPE POLYHEME CYTOCHROME OMCC"/>
    <property type="match status" value="1"/>
</dbReference>
<gene>
    <name evidence="3" type="ORF">MNBD_NITROSPIRAE01-2290</name>
</gene>